<evidence type="ECO:0000313" key="1">
    <source>
        <dbReference type="EMBL" id="MCE0482038.1"/>
    </source>
</evidence>
<accession>A0ABS8VS85</accession>
<organism evidence="1 2">
    <name type="scientific">Datura stramonium</name>
    <name type="common">Jimsonweed</name>
    <name type="synonym">Common thornapple</name>
    <dbReference type="NCBI Taxonomy" id="4076"/>
    <lineage>
        <taxon>Eukaryota</taxon>
        <taxon>Viridiplantae</taxon>
        <taxon>Streptophyta</taxon>
        <taxon>Embryophyta</taxon>
        <taxon>Tracheophyta</taxon>
        <taxon>Spermatophyta</taxon>
        <taxon>Magnoliopsida</taxon>
        <taxon>eudicotyledons</taxon>
        <taxon>Gunneridae</taxon>
        <taxon>Pentapetalae</taxon>
        <taxon>asterids</taxon>
        <taxon>lamiids</taxon>
        <taxon>Solanales</taxon>
        <taxon>Solanaceae</taxon>
        <taxon>Solanoideae</taxon>
        <taxon>Datureae</taxon>
        <taxon>Datura</taxon>
    </lineage>
</organism>
<dbReference type="EMBL" id="JACEIK010005694">
    <property type="protein sequence ID" value="MCE0482038.1"/>
    <property type="molecule type" value="Genomic_DNA"/>
</dbReference>
<comment type="caution">
    <text evidence="1">The sequence shown here is derived from an EMBL/GenBank/DDBJ whole genome shotgun (WGS) entry which is preliminary data.</text>
</comment>
<evidence type="ECO:0000313" key="2">
    <source>
        <dbReference type="Proteomes" id="UP000823775"/>
    </source>
</evidence>
<keyword evidence="2" id="KW-1185">Reference proteome</keyword>
<reference evidence="1 2" key="1">
    <citation type="journal article" date="2021" name="BMC Genomics">
        <title>Datura genome reveals duplications of psychoactive alkaloid biosynthetic genes and high mutation rate following tissue culture.</title>
        <authorList>
            <person name="Rajewski A."/>
            <person name="Carter-House D."/>
            <person name="Stajich J."/>
            <person name="Litt A."/>
        </authorList>
    </citation>
    <scope>NUCLEOTIDE SEQUENCE [LARGE SCALE GENOMIC DNA]</scope>
    <source>
        <strain evidence="1">AR-01</strain>
    </source>
</reference>
<name>A0ABS8VS85_DATST</name>
<gene>
    <name evidence="1" type="ORF">HAX54_040372</name>
</gene>
<proteinExistence type="predicted"/>
<protein>
    <submittedName>
        <fullName evidence="1">Uncharacterized protein</fullName>
    </submittedName>
</protein>
<sequence length="104" mass="12078">MVNGKKYLNVMKGEGDWARGRWISMEVRWKVVCWGYERWWEKGKVVIIRSKTGQPSEKNTNLDHAYQRSPMRIGEPPMGITYAGVLTSFADLTAMRELISVSRR</sequence>
<dbReference type="Proteomes" id="UP000823775">
    <property type="component" value="Unassembled WGS sequence"/>
</dbReference>